<dbReference type="GO" id="GO:0030001">
    <property type="term" value="P:metal ion transport"/>
    <property type="evidence" value="ECO:0007669"/>
    <property type="project" value="UniProtKB-ARBA"/>
</dbReference>
<keyword evidence="6" id="KW-0406">Ion transport</keyword>
<dbReference type="InterPro" id="IPR003445">
    <property type="entry name" value="Cat_transpt"/>
</dbReference>
<dbReference type="PANTHER" id="PTHR32024">
    <property type="entry name" value="TRK SYSTEM POTASSIUM UPTAKE PROTEIN TRKG-RELATED"/>
    <property type="match status" value="1"/>
</dbReference>
<feature type="transmembrane region" description="Helical" evidence="8">
    <location>
        <begin position="227"/>
        <end position="251"/>
    </location>
</feature>
<dbReference type="Pfam" id="PF02386">
    <property type="entry name" value="TrkH"/>
    <property type="match status" value="1"/>
</dbReference>
<sequence>MVIKQHRIILNLYQKTIAVFILVILFGAILLALPFASQTGNSCGFLTALFTSTSAVCVTGLSKVDIWTHFTLFGQIVLLLLLQIGGLGFMSIITVFFHLFNRREGIQSLSLSAESLRTDNFQNLKRIQMRLLIGSLCFESVGALILFFCFLPSMGFLKAAWFGIFHAISAFCNAGFDLMGAISPGAGMICFQNHSIVLLTLSALIVIGGIGFLVWDDIASSGHPRKWSVYTQIVISVSAFLILFGAGSFFFMEFHNPETIGNMNLGHQIVNSIFQAVTPRTAGFASIDQSSLSDSSIALTSLLMIVGGSAGSTAGGIKTATFLIIFMTILSNLQGKKNVTIFHRTVSHEQLQYAFAISGGFVLLSITGGFLIAFSSDIPFAHAFFESISAISTVGLSLGVTASLSPVSSLIVILLMYTGRVGLLTLTLGFFKAREDLSIKYPSAKLIIG</sequence>
<feature type="transmembrane region" description="Helical" evidence="8">
    <location>
        <begin position="131"/>
        <end position="153"/>
    </location>
</feature>
<keyword evidence="2" id="KW-0813">Transport</keyword>
<evidence type="ECO:0000256" key="2">
    <source>
        <dbReference type="ARBA" id="ARBA00022448"/>
    </source>
</evidence>
<evidence type="ECO:0000256" key="1">
    <source>
        <dbReference type="ARBA" id="ARBA00004651"/>
    </source>
</evidence>
<keyword evidence="10" id="KW-1185">Reference proteome</keyword>
<dbReference type="EMBL" id="PGEX01000001">
    <property type="protein sequence ID" value="PJJ42560.1"/>
    <property type="molecule type" value="Genomic_DNA"/>
</dbReference>
<evidence type="ECO:0000256" key="5">
    <source>
        <dbReference type="ARBA" id="ARBA00022989"/>
    </source>
</evidence>
<keyword evidence="7 8" id="KW-0472">Membrane</keyword>
<comment type="caution">
    <text evidence="9">The sequence shown here is derived from an EMBL/GenBank/DDBJ whole genome shotgun (WGS) entry which is preliminary data.</text>
</comment>
<proteinExistence type="predicted"/>
<evidence type="ECO:0000256" key="3">
    <source>
        <dbReference type="ARBA" id="ARBA00022475"/>
    </source>
</evidence>
<organism evidence="9 10">
    <name type="scientific">Hallerella succinigenes</name>
    <dbReference type="NCBI Taxonomy" id="1896222"/>
    <lineage>
        <taxon>Bacteria</taxon>
        <taxon>Pseudomonadati</taxon>
        <taxon>Fibrobacterota</taxon>
        <taxon>Fibrobacteria</taxon>
        <taxon>Fibrobacterales</taxon>
        <taxon>Fibrobacteraceae</taxon>
        <taxon>Hallerella</taxon>
    </lineage>
</organism>
<evidence type="ECO:0000313" key="9">
    <source>
        <dbReference type="EMBL" id="PJJ42560.1"/>
    </source>
</evidence>
<feature type="transmembrane region" description="Helical" evidence="8">
    <location>
        <begin position="384"/>
        <end position="404"/>
    </location>
</feature>
<feature type="transmembrane region" description="Helical" evidence="8">
    <location>
        <begin position="196"/>
        <end position="215"/>
    </location>
</feature>
<feature type="transmembrane region" description="Helical" evidence="8">
    <location>
        <begin position="350"/>
        <end position="372"/>
    </location>
</feature>
<dbReference type="GO" id="GO:0008324">
    <property type="term" value="F:monoatomic cation transmembrane transporter activity"/>
    <property type="evidence" value="ECO:0007669"/>
    <property type="project" value="InterPro"/>
</dbReference>
<feature type="transmembrane region" description="Helical" evidence="8">
    <location>
        <begin position="76"/>
        <end position="100"/>
    </location>
</feature>
<dbReference type="PANTHER" id="PTHR32024:SF1">
    <property type="entry name" value="KTR SYSTEM POTASSIUM UPTAKE PROTEIN B"/>
    <property type="match status" value="1"/>
</dbReference>
<evidence type="ECO:0000256" key="8">
    <source>
        <dbReference type="SAM" id="Phobius"/>
    </source>
</evidence>
<evidence type="ECO:0000313" key="10">
    <source>
        <dbReference type="Proteomes" id="UP000231134"/>
    </source>
</evidence>
<dbReference type="Proteomes" id="UP000231134">
    <property type="component" value="Unassembled WGS sequence"/>
</dbReference>
<reference evidence="9 10" key="1">
    <citation type="submission" date="2017-11" db="EMBL/GenBank/DDBJ databases">
        <title>Animal gut microbial communities from fecal samples from Wisconsin, USA.</title>
        <authorList>
            <person name="Neumann A."/>
        </authorList>
    </citation>
    <scope>NUCLEOTIDE SEQUENCE [LARGE SCALE GENOMIC DNA]</scope>
    <source>
        <strain evidence="9 10">UWS3</strain>
    </source>
</reference>
<dbReference type="OrthoDB" id="9810952at2"/>
<dbReference type="RefSeq" id="WP_100426411.1">
    <property type="nucleotide sequence ID" value="NZ_PGEX01000001.1"/>
</dbReference>
<dbReference type="AlphaFoldDB" id="A0A2M9AA46"/>
<evidence type="ECO:0000256" key="7">
    <source>
        <dbReference type="ARBA" id="ARBA00023136"/>
    </source>
</evidence>
<protein>
    <submittedName>
        <fullName evidence="9">Trk system potassium uptake protein TrkH</fullName>
    </submittedName>
</protein>
<keyword evidence="5 8" id="KW-1133">Transmembrane helix</keyword>
<dbReference type="GO" id="GO:0005886">
    <property type="term" value="C:plasma membrane"/>
    <property type="evidence" value="ECO:0007669"/>
    <property type="project" value="UniProtKB-SubCell"/>
</dbReference>
<feature type="transmembrane region" description="Helical" evidence="8">
    <location>
        <begin position="410"/>
        <end position="431"/>
    </location>
</feature>
<keyword evidence="4 8" id="KW-0812">Transmembrane</keyword>
<feature type="transmembrane region" description="Helical" evidence="8">
    <location>
        <begin position="12"/>
        <end position="33"/>
    </location>
</feature>
<evidence type="ECO:0000256" key="4">
    <source>
        <dbReference type="ARBA" id="ARBA00022692"/>
    </source>
</evidence>
<gene>
    <name evidence="9" type="ORF">BGX16_2592</name>
</gene>
<feature type="transmembrane region" description="Helical" evidence="8">
    <location>
        <begin position="302"/>
        <end position="330"/>
    </location>
</feature>
<name>A0A2M9AA46_9BACT</name>
<evidence type="ECO:0000256" key="6">
    <source>
        <dbReference type="ARBA" id="ARBA00023065"/>
    </source>
</evidence>
<accession>A0A2M9AA46</accession>
<keyword evidence="3" id="KW-1003">Cell membrane</keyword>
<feature type="transmembrane region" description="Helical" evidence="8">
    <location>
        <begin position="159"/>
        <end position="176"/>
    </location>
</feature>
<comment type="subcellular location">
    <subcellularLocation>
        <location evidence="1">Cell membrane</location>
        <topology evidence="1">Multi-pass membrane protein</topology>
    </subcellularLocation>
</comment>